<dbReference type="Proteomes" id="UP001497623">
    <property type="component" value="Unassembled WGS sequence"/>
</dbReference>
<accession>A0AAV2RXR0</accession>
<organism evidence="2 3">
    <name type="scientific">Meganyctiphanes norvegica</name>
    <name type="common">Northern krill</name>
    <name type="synonym">Thysanopoda norvegica</name>
    <dbReference type="NCBI Taxonomy" id="48144"/>
    <lineage>
        <taxon>Eukaryota</taxon>
        <taxon>Metazoa</taxon>
        <taxon>Ecdysozoa</taxon>
        <taxon>Arthropoda</taxon>
        <taxon>Crustacea</taxon>
        <taxon>Multicrustacea</taxon>
        <taxon>Malacostraca</taxon>
        <taxon>Eumalacostraca</taxon>
        <taxon>Eucarida</taxon>
        <taxon>Euphausiacea</taxon>
        <taxon>Euphausiidae</taxon>
        <taxon>Meganyctiphanes</taxon>
    </lineage>
</organism>
<reference evidence="2 3" key="1">
    <citation type="submission" date="2024-05" db="EMBL/GenBank/DDBJ databases">
        <authorList>
            <person name="Wallberg A."/>
        </authorList>
    </citation>
    <scope>NUCLEOTIDE SEQUENCE [LARGE SCALE GENOMIC DNA]</scope>
</reference>
<feature type="coiled-coil region" evidence="1">
    <location>
        <begin position="163"/>
        <end position="245"/>
    </location>
</feature>
<dbReference type="AlphaFoldDB" id="A0AAV2RXR0"/>
<proteinExistence type="predicted"/>
<sequence length="722" mass="83978">MDSATNPTLTLTQLGEVNSPLECDISKPSHPIPYRSIMMDEVSNDSAFYTNTSVSDINETNGIMNDNTLTSLETDTSVEFQQISFDIPEADLQTSGNMESSQVFYSQLLKISEDSALQKNEDFKCEKLFQNFAQKEQIEKLETALFDSNTKCIKLESMLSTKLSNIEELNARLDDTLETLEETHENAKQLKKQVSYLENKVEIVQNKLTEKCITEQNLVKESEEMKKKLQNLEETEKENDAITVNSFKLRDEISKMEYDLWEVKKTLATRTSKTQKYIGHLKREHHEDLENLQYNLDSLDYEYGYLENDFYDLENSYYNDNHFLNNRIIFLEQSCNNISQKLQGEINNSRTKESDLLQKLQQSERQLKEAEKSNNLQSVGYNEFRNALSKYKNEIELLKKQLVREHQQKSSMLNKLSEAEDQLKSSEICQGKCSSNSVPNEETKKQIVSMQQHIDKLKKENEFLKASRQELVKTSQNYYDWNKIHENQLKDKNEVLAKLRLHLSTYEQWGNQINTDLDYLVKQYNKMRPKSELSVLIEKDLYDFASYVVIALGKFKMLTHSVFEKEPLYVNVPDPSRSEDTASDMNNNIHDNQHDNLFEEASIPKEEQSQTLQQINHLQSNLRSTPLKVVDRKGISSKIEKLNEKLNPKFQESVNDQVSSTNAQSYQNQRHKAVSFENPIFEIFNANEDEIIRVNSDFQFMGNVASPDVPQRFLLDDVRQVM</sequence>
<evidence type="ECO:0000313" key="2">
    <source>
        <dbReference type="EMBL" id="CAL4146271.1"/>
    </source>
</evidence>
<comment type="caution">
    <text evidence="2">The sequence shown here is derived from an EMBL/GenBank/DDBJ whole genome shotgun (WGS) entry which is preliminary data.</text>
</comment>
<protein>
    <submittedName>
        <fullName evidence="2">Uncharacterized protein</fullName>
    </submittedName>
</protein>
<keyword evidence="3" id="KW-1185">Reference proteome</keyword>
<feature type="coiled-coil region" evidence="1">
    <location>
        <begin position="346"/>
        <end position="474"/>
    </location>
</feature>
<name>A0AAV2RXR0_MEGNR</name>
<evidence type="ECO:0000313" key="3">
    <source>
        <dbReference type="Proteomes" id="UP001497623"/>
    </source>
</evidence>
<keyword evidence="1" id="KW-0175">Coiled coil</keyword>
<gene>
    <name evidence="2" type="ORF">MNOR_LOCUS29843</name>
</gene>
<evidence type="ECO:0000256" key="1">
    <source>
        <dbReference type="SAM" id="Coils"/>
    </source>
</evidence>
<dbReference type="EMBL" id="CAXKWB010035307">
    <property type="protein sequence ID" value="CAL4146271.1"/>
    <property type="molecule type" value="Genomic_DNA"/>
</dbReference>